<dbReference type="AlphaFoldDB" id="A0A7X9RZN2"/>
<dbReference type="RefSeq" id="WP_169659770.1">
    <property type="nucleotide sequence ID" value="NZ_JABANE010000104.1"/>
</dbReference>
<evidence type="ECO:0000256" key="1">
    <source>
        <dbReference type="ARBA" id="ARBA00006914"/>
    </source>
</evidence>
<organism evidence="5 6">
    <name type="scientific">Flammeovirga aprica JL-4</name>
    <dbReference type="NCBI Taxonomy" id="694437"/>
    <lineage>
        <taxon>Bacteria</taxon>
        <taxon>Pseudomonadati</taxon>
        <taxon>Bacteroidota</taxon>
        <taxon>Cytophagia</taxon>
        <taxon>Cytophagales</taxon>
        <taxon>Flammeovirgaceae</taxon>
        <taxon>Flammeovirga</taxon>
    </lineage>
</organism>
<dbReference type="EMBL" id="JABANE010000104">
    <property type="protein sequence ID" value="NME71557.1"/>
    <property type="molecule type" value="Genomic_DNA"/>
</dbReference>
<protein>
    <submittedName>
        <fullName evidence="5">ATP-binding protein</fullName>
    </submittedName>
</protein>
<dbReference type="InterPro" id="IPR003593">
    <property type="entry name" value="AAA+_ATPase"/>
</dbReference>
<proteinExistence type="inferred from homology"/>
<evidence type="ECO:0000313" key="6">
    <source>
        <dbReference type="Proteomes" id="UP000576082"/>
    </source>
</evidence>
<dbReference type="Proteomes" id="UP000576082">
    <property type="component" value="Unassembled WGS sequence"/>
</dbReference>
<keyword evidence="2" id="KW-0547">Nucleotide-binding</keyword>
<evidence type="ECO:0000256" key="2">
    <source>
        <dbReference type="ARBA" id="ARBA00022741"/>
    </source>
</evidence>
<dbReference type="GO" id="GO:0016887">
    <property type="term" value="F:ATP hydrolysis activity"/>
    <property type="evidence" value="ECO:0007669"/>
    <property type="project" value="InterPro"/>
</dbReference>
<gene>
    <name evidence="5" type="ORF">HHU12_26555</name>
</gene>
<dbReference type="Pfam" id="PF22977">
    <property type="entry name" value="WHD"/>
    <property type="match status" value="1"/>
</dbReference>
<evidence type="ECO:0000259" key="4">
    <source>
        <dbReference type="SMART" id="SM00382"/>
    </source>
</evidence>
<dbReference type="PANTHER" id="PTHR23073">
    <property type="entry name" value="26S PROTEASOME REGULATORY SUBUNIT"/>
    <property type="match status" value="1"/>
</dbReference>
<evidence type="ECO:0000313" key="5">
    <source>
        <dbReference type="EMBL" id="NME71557.1"/>
    </source>
</evidence>
<dbReference type="InterPro" id="IPR050221">
    <property type="entry name" value="26S_Proteasome_ATPase"/>
</dbReference>
<dbReference type="InterPro" id="IPR003959">
    <property type="entry name" value="ATPase_AAA_core"/>
</dbReference>
<dbReference type="Pfam" id="PF00004">
    <property type="entry name" value="AAA"/>
    <property type="match status" value="1"/>
</dbReference>
<comment type="caution">
    <text evidence="5">The sequence shown here is derived from an EMBL/GenBank/DDBJ whole genome shotgun (WGS) entry which is preliminary data.</text>
</comment>
<dbReference type="InterPro" id="IPR054472">
    <property type="entry name" value="WHD"/>
</dbReference>
<keyword evidence="6" id="KW-1185">Reference proteome</keyword>
<sequence>MILNELEQKVNLSIHQTDFNTILDALCTTLLNTFDQSLNLGEAEIELHPESHVSQMVEEFQLDTLDLKLIALAYAWEYDPALLKSLADAFSNRDLRQLYGGTLDKDTANFYPTLKTFLALFYSKDEYQNALLKYTSIEYPLTKYGILSYSDEGNIGESNLNHRVQLASNYVSYLLGGKRPQLDHEYDFPARLLTSKVPFDKIVHDKETREGLEDLQKYMKVRPILKNNPSLKKKLNNTHIIIFSGSPGTGKSLTATSLGEAYHLPTYTLDLSRVLSRYVGDFEKAMEKVFSRLDGRDCILFIDEADSIFTKRQEEVKDTKDKYANQEMSYLLQRLERFDGVVILATNVQDIRTHLDKAMLRRISTIVEFPFPKQQQRLELWQNAIPEGFTFGEGVLDKLSANFQLSGANISNIISGVIIEALSINTTELTYEMIEPIMKKEYYKRDSRFMACPDNSPAAALMEQRLGRTAVHSGRRM</sequence>
<name>A0A7X9RZN2_9BACT</name>
<accession>A0A7X9RZN2</accession>
<keyword evidence="3 5" id="KW-0067">ATP-binding</keyword>
<comment type="similarity">
    <text evidence="1">Belongs to the AAA ATPase family.</text>
</comment>
<dbReference type="SUPFAM" id="SSF52540">
    <property type="entry name" value="P-loop containing nucleoside triphosphate hydrolases"/>
    <property type="match status" value="1"/>
</dbReference>
<feature type="domain" description="AAA+ ATPase" evidence="4">
    <location>
        <begin position="237"/>
        <end position="373"/>
    </location>
</feature>
<dbReference type="CDD" id="cd19481">
    <property type="entry name" value="RecA-like_protease"/>
    <property type="match status" value="1"/>
</dbReference>
<dbReference type="InterPro" id="IPR027417">
    <property type="entry name" value="P-loop_NTPase"/>
</dbReference>
<dbReference type="GO" id="GO:0005524">
    <property type="term" value="F:ATP binding"/>
    <property type="evidence" value="ECO:0007669"/>
    <property type="project" value="UniProtKB-KW"/>
</dbReference>
<dbReference type="Gene3D" id="3.40.50.300">
    <property type="entry name" value="P-loop containing nucleotide triphosphate hydrolases"/>
    <property type="match status" value="1"/>
</dbReference>
<reference evidence="5 6" key="1">
    <citation type="submission" date="2020-04" db="EMBL/GenBank/DDBJ databases">
        <title>Flammeovirga sp. SR4, a novel species isolated from seawater.</title>
        <authorList>
            <person name="Wang X."/>
        </authorList>
    </citation>
    <scope>NUCLEOTIDE SEQUENCE [LARGE SCALE GENOMIC DNA]</scope>
    <source>
        <strain evidence="5 6">ATCC 23126</strain>
    </source>
</reference>
<dbReference type="SMART" id="SM00382">
    <property type="entry name" value="AAA"/>
    <property type="match status" value="1"/>
</dbReference>
<evidence type="ECO:0000256" key="3">
    <source>
        <dbReference type="ARBA" id="ARBA00022840"/>
    </source>
</evidence>